<reference evidence="2 3" key="1">
    <citation type="journal article" date="2010" name="Science">
        <title>Pathogenicity determinants in smut fungi revealed by genome comparison.</title>
        <authorList>
            <person name="Schirawski J."/>
            <person name="Mannhaupt G."/>
            <person name="Muench K."/>
            <person name="Brefort T."/>
            <person name="Schipper K."/>
            <person name="Doehlemann G."/>
            <person name="Di Stasio M."/>
            <person name="Roessel N."/>
            <person name="Mendoza-Mendoza A."/>
            <person name="Pester D."/>
            <person name="Mueller O."/>
            <person name="Winterberg B."/>
            <person name="Meyer E."/>
            <person name="Ghareeb H."/>
            <person name="Wollenberg T."/>
            <person name="Muensterkoetter M."/>
            <person name="Wong P."/>
            <person name="Walter M."/>
            <person name="Stukenbrock E."/>
            <person name="Gueldener U."/>
            <person name="Kahmann R."/>
        </authorList>
    </citation>
    <scope>NUCLEOTIDE SEQUENCE [LARGE SCALE GENOMIC DNA]</scope>
    <source>
        <strain evidence="3">SRZ2</strain>
    </source>
</reference>
<sequence>MELRTPAKDLKEKDPNGLSFEQMQAILTDFSSYIDDDSEQELFRSHKIIRFRLVHCLMDDLIDDLAERGLQPIANLYSKLLYKRQTYGLVVNSQWHLAMAIDWRHPNEPGEHATVTLIRNEQDIAVPQWPLGGRIPDLFKYALSTAVLQLSTGLVSARVFEQVISTLAEKHARYAQLIFRQGPSSEPTCRAATQDTNHRLLDLIQDDRSRAELERLLSLDETTTAIPFRKEELLRVLCALFPYDPVVRKRGIRSAASFDRAKRDRSFNEVATDHLVLSFGGIWNGWLPAGYCERLASVEYPEAAKAKAARLQSREQPVSNSVLQGPSSRVSVPLNAPNSGTGTSRKLMAMHDCNYSFYHMRS</sequence>
<keyword evidence="3" id="KW-1185">Reference proteome</keyword>
<dbReference type="HOGENOM" id="CLU_765428_0_0_1"/>
<evidence type="ECO:0000313" key="3">
    <source>
        <dbReference type="Proteomes" id="UP000008867"/>
    </source>
</evidence>
<dbReference type="Proteomes" id="UP000008867">
    <property type="component" value="Chromosome 11"/>
</dbReference>
<dbReference type="VEuPathDB" id="FungiDB:sr14983"/>
<feature type="region of interest" description="Disordered" evidence="1">
    <location>
        <begin position="315"/>
        <end position="345"/>
    </location>
</feature>
<feature type="compositionally biased region" description="Polar residues" evidence="1">
    <location>
        <begin position="315"/>
        <end position="344"/>
    </location>
</feature>
<gene>
    <name evidence="2" type="ORF">sr14983</name>
</gene>
<dbReference type="EMBL" id="FQ311432">
    <property type="protein sequence ID" value="CBQ68700.1"/>
    <property type="molecule type" value="Genomic_DNA"/>
</dbReference>
<proteinExistence type="predicted"/>
<dbReference type="AlphaFoldDB" id="E6ZN93"/>
<accession>E6ZN93</accession>
<dbReference type="OrthoDB" id="10640580at2759"/>
<organism evidence="2 3">
    <name type="scientific">Sporisorium reilianum (strain SRZ2)</name>
    <name type="common">Maize head smut fungus</name>
    <dbReference type="NCBI Taxonomy" id="999809"/>
    <lineage>
        <taxon>Eukaryota</taxon>
        <taxon>Fungi</taxon>
        <taxon>Dikarya</taxon>
        <taxon>Basidiomycota</taxon>
        <taxon>Ustilaginomycotina</taxon>
        <taxon>Ustilaginomycetes</taxon>
        <taxon>Ustilaginales</taxon>
        <taxon>Ustilaginaceae</taxon>
        <taxon>Sporisorium</taxon>
    </lineage>
</organism>
<name>E6ZN93_SPORE</name>
<protein>
    <submittedName>
        <fullName evidence="2">Uncharacterized protein</fullName>
    </submittedName>
</protein>
<evidence type="ECO:0000313" key="2">
    <source>
        <dbReference type="EMBL" id="CBQ68700.1"/>
    </source>
</evidence>
<evidence type="ECO:0000256" key="1">
    <source>
        <dbReference type="SAM" id="MobiDB-lite"/>
    </source>
</evidence>